<organism evidence="1 2">
    <name type="scientific">Fertoeibacter niger</name>
    <dbReference type="NCBI Taxonomy" id="2656921"/>
    <lineage>
        <taxon>Bacteria</taxon>
        <taxon>Pseudomonadati</taxon>
        <taxon>Pseudomonadota</taxon>
        <taxon>Alphaproteobacteria</taxon>
        <taxon>Rhodobacterales</taxon>
        <taxon>Paracoccaceae</taxon>
        <taxon>Fertoeibacter</taxon>
    </lineage>
</organism>
<dbReference type="InterPro" id="IPR032710">
    <property type="entry name" value="NTF2-like_dom_sf"/>
</dbReference>
<protein>
    <submittedName>
        <fullName evidence="1">DUF3225 domain-containing protein</fullName>
    </submittedName>
</protein>
<dbReference type="Gene3D" id="3.10.450.50">
    <property type="match status" value="1"/>
</dbReference>
<accession>A0A8X8GWT5</accession>
<dbReference type="SUPFAM" id="SSF54427">
    <property type="entry name" value="NTF2-like"/>
    <property type="match status" value="1"/>
</dbReference>
<comment type="caution">
    <text evidence="1">The sequence shown here is derived from an EMBL/GenBank/DDBJ whole genome shotgun (WGS) entry which is preliminary data.</text>
</comment>
<proteinExistence type="predicted"/>
<dbReference type="InterPro" id="IPR024507">
    <property type="entry name" value="AtzH-like"/>
</dbReference>
<reference evidence="1" key="1">
    <citation type="submission" date="2020-05" db="EMBL/GenBank/DDBJ databases">
        <title>Fertoebacter nigrum gen. nov., sp. nov., a new member of the family Rhodobacteraceae.</title>
        <authorList>
            <person name="Szuroczki S."/>
            <person name="Abbaszade G."/>
            <person name="Buni D."/>
            <person name="Schumann P."/>
            <person name="Toth E."/>
        </authorList>
    </citation>
    <scope>NUCLEOTIDE SEQUENCE</scope>
    <source>
        <strain evidence="1">RG-N-1a</strain>
    </source>
</reference>
<dbReference type="AlphaFoldDB" id="A0A8X8GWT5"/>
<dbReference type="Proteomes" id="UP000484076">
    <property type="component" value="Unassembled WGS sequence"/>
</dbReference>
<dbReference type="EMBL" id="WHUT02000009">
    <property type="protein sequence ID" value="NUB45753.1"/>
    <property type="molecule type" value="Genomic_DNA"/>
</dbReference>
<evidence type="ECO:0000313" key="1">
    <source>
        <dbReference type="EMBL" id="NUB45753.1"/>
    </source>
</evidence>
<dbReference type="RefSeq" id="WP_152827592.1">
    <property type="nucleotide sequence ID" value="NZ_WHUT02000009.1"/>
</dbReference>
<dbReference type="Pfam" id="PF11533">
    <property type="entry name" value="AtzH-like"/>
    <property type="match status" value="1"/>
</dbReference>
<evidence type="ECO:0000313" key="2">
    <source>
        <dbReference type="Proteomes" id="UP000484076"/>
    </source>
</evidence>
<name>A0A8X8GWT5_9RHOB</name>
<gene>
    <name evidence="1" type="ORF">GEU84_015245</name>
</gene>
<keyword evidence="2" id="KW-1185">Reference proteome</keyword>
<sequence length="119" mass="12809">MDVAAEIRAAFDGYEAALMENDVAALVGYFRADADVIRMMNDAGLYGIESIAGFRKGRDASDIARDLTRVEIRVLSADIGVATAEYTRRGSGKRGAQTQVWQRTADGWRIAAAHVSLGG</sequence>